<dbReference type="AlphaFoldDB" id="A0A6C2YIK7"/>
<dbReference type="InterPro" id="IPR015943">
    <property type="entry name" value="WD40/YVTN_repeat-like_dom_sf"/>
</dbReference>
<name>A0A6C2YIK7_9BACT</name>
<dbReference type="Proteomes" id="UP000464378">
    <property type="component" value="Chromosome"/>
</dbReference>
<feature type="domain" description="Pyrrolo-quinoline quinone repeat" evidence="2">
    <location>
        <begin position="286"/>
        <end position="360"/>
    </location>
</feature>
<dbReference type="SUPFAM" id="SSF50998">
    <property type="entry name" value="Quinoprotein alcohol dehydrogenase-like"/>
    <property type="match status" value="1"/>
</dbReference>
<feature type="region of interest" description="Disordered" evidence="1">
    <location>
        <begin position="391"/>
        <end position="423"/>
    </location>
</feature>
<evidence type="ECO:0000313" key="4">
    <source>
        <dbReference type="Proteomes" id="UP000464378"/>
    </source>
</evidence>
<evidence type="ECO:0000313" key="3">
    <source>
        <dbReference type="EMBL" id="VIP00973.1"/>
    </source>
</evidence>
<feature type="domain" description="Pyrrolo-quinoline quinone repeat" evidence="2">
    <location>
        <begin position="183"/>
        <end position="269"/>
    </location>
</feature>
<evidence type="ECO:0000259" key="2">
    <source>
        <dbReference type="Pfam" id="PF13360"/>
    </source>
</evidence>
<dbReference type="Pfam" id="PF13360">
    <property type="entry name" value="PQQ_2"/>
    <property type="match status" value="3"/>
</dbReference>
<proteinExistence type="predicted"/>
<dbReference type="EMBL" id="LR586016">
    <property type="protein sequence ID" value="VIP00973.1"/>
    <property type="molecule type" value="Genomic_DNA"/>
</dbReference>
<dbReference type="PANTHER" id="PTHR34512:SF30">
    <property type="entry name" value="OUTER MEMBRANE PROTEIN ASSEMBLY FACTOR BAMB"/>
    <property type="match status" value="1"/>
</dbReference>
<dbReference type="EMBL" id="LR593887">
    <property type="protein sequence ID" value="VTR97364.1"/>
    <property type="molecule type" value="Genomic_DNA"/>
</dbReference>
<dbReference type="Gene3D" id="2.130.10.10">
    <property type="entry name" value="YVTN repeat-like/Quinoprotein amine dehydrogenase"/>
    <property type="match status" value="2"/>
</dbReference>
<dbReference type="PANTHER" id="PTHR34512">
    <property type="entry name" value="CELL SURFACE PROTEIN"/>
    <property type="match status" value="1"/>
</dbReference>
<protein>
    <recommendedName>
        <fullName evidence="2">Pyrrolo-quinoline quinone repeat domain-containing protein</fullName>
    </recommendedName>
</protein>
<evidence type="ECO:0000256" key="1">
    <source>
        <dbReference type="SAM" id="MobiDB-lite"/>
    </source>
</evidence>
<dbReference type="RefSeq" id="WP_162656153.1">
    <property type="nucleotide sequence ID" value="NZ_LR593887.1"/>
</dbReference>
<keyword evidence="4" id="KW-1185">Reference proteome</keyword>
<reference evidence="3" key="1">
    <citation type="submission" date="2019-04" db="EMBL/GenBank/DDBJ databases">
        <authorList>
            <consortium name="Science for Life Laboratories"/>
        </authorList>
    </citation>
    <scope>NUCLEOTIDE SEQUENCE</scope>
    <source>
        <strain evidence="3">MBLW1</strain>
    </source>
</reference>
<dbReference type="InParanoid" id="A0A6C2YIK7"/>
<dbReference type="KEGG" id="tim:GMBLW1_29870"/>
<accession>A0A6C2YIK7</accession>
<dbReference type="InterPro" id="IPR002372">
    <property type="entry name" value="PQQ_rpt_dom"/>
</dbReference>
<organism evidence="3">
    <name type="scientific">Tuwongella immobilis</name>
    <dbReference type="NCBI Taxonomy" id="692036"/>
    <lineage>
        <taxon>Bacteria</taxon>
        <taxon>Pseudomonadati</taxon>
        <taxon>Planctomycetota</taxon>
        <taxon>Planctomycetia</taxon>
        <taxon>Gemmatales</taxon>
        <taxon>Gemmataceae</taxon>
        <taxon>Tuwongella</taxon>
    </lineage>
</organism>
<gene>
    <name evidence="3" type="ORF">GMBLW1_29870</name>
</gene>
<feature type="domain" description="Pyrrolo-quinoline quinone repeat" evidence="2">
    <location>
        <begin position="45"/>
        <end position="151"/>
    </location>
</feature>
<sequence length="510" mass="55109">MWMPVLLSLMLPAEAPATNWPGFRGDGSSTSRAQQLPLSWSPSENIAWRTPLPGYGQSSPIIWNDRVMITAVEGDEKEKIVVAAIELKSGKMAWWRSLPASQRGKNNPMMSRAAPTPVVDSEGIYAFFESGDLIAFSHQGDLKWKRSLATEYGAFKNNHGIGSSPTQTAECVIVLIDDMGGSYLLAIDKATGKNRWKTDRTNRVSWTSPVILQSGGRSIVIVSSGGSLTAYDAQTGKPIANRDGLVGNTIPSPTVLGNRIIIGAGENRMKPDPKASAQSNCCVELQWTNDSAEFVTRWNGKKAVSHHASPLVYQGHVYFVTKMGVITCLNAETGEECYVERLDNPCWATPVGADGHVFFFGKYGVSTVIRAGSSFEKIAINRLWSPDEFRKRQDDAKRQAAAKLPPAPSNPNRGPGGGPPVSKEELEAARYSAVGDVVYGAAAVDGTWIIRTGTELICVRTTKFAAAQGDGGAALSHALASRTASARRPLFSVQSSSDLWNVCDSFRQEK</sequence>
<dbReference type="InterPro" id="IPR011047">
    <property type="entry name" value="Quinoprotein_ADH-like_sf"/>
</dbReference>